<dbReference type="EMBL" id="DTBQ01000144">
    <property type="protein sequence ID" value="HGM47123.1"/>
    <property type="molecule type" value="Genomic_DNA"/>
</dbReference>
<proteinExistence type="inferred from homology"/>
<dbReference type="GO" id="GO:0016020">
    <property type="term" value="C:membrane"/>
    <property type="evidence" value="ECO:0007669"/>
    <property type="project" value="UniProtKB-SubCell"/>
</dbReference>
<dbReference type="InterPro" id="IPR003834">
    <property type="entry name" value="Cyt_c_assmbl_TM_dom"/>
</dbReference>
<keyword evidence="3 6" id="KW-0812">Transmembrane</keyword>
<organism evidence="9">
    <name type="scientific">Thermofilum pendens</name>
    <dbReference type="NCBI Taxonomy" id="2269"/>
    <lineage>
        <taxon>Archaea</taxon>
        <taxon>Thermoproteota</taxon>
        <taxon>Thermoprotei</taxon>
        <taxon>Thermofilales</taxon>
        <taxon>Thermofilaceae</taxon>
        <taxon>Thermofilum</taxon>
    </lineage>
</organism>
<evidence type="ECO:0000256" key="6">
    <source>
        <dbReference type="SAM" id="Phobius"/>
    </source>
</evidence>
<keyword evidence="5 6" id="KW-0472">Membrane</keyword>
<protein>
    <submittedName>
        <fullName evidence="9">DUF255 domain-containing protein</fullName>
    </submittedName>
</protein>
<gene>
    <name evidence="9" type="ORF">ENU21_05180</name>
</gene>
<evidence type="ECO:0000313" key="9">
    <source>
        <dbReference type="EMBL" id="HGM47123.1"/>
    </source>
</evidence>
<comment type="subcellular location">
    <subcellularLocation>
        <location evidence="1">Membrane</location>
        <topology evidence="1">Multi-pass membrane protein</topology>
    </subcellularLocation>
</comment>
<dbReference type="Pfam" id="PF02683">
    <property type="entry name" value="DsbD_TM"/>
    <property type="match status" value="1"/>
</dbReference>
<evidence type="ECO:0000256" key="2">
    <source>
        <dbReference type="ARBA" id="ARBA00006143"/>
    </source>
</evidence>
<evidence type="ECO:0000256" key="3">
    <source>
        <dbReference type="ARBA" id="ARBA00022692"/>
    </source>
</evidence>
<dbReference type="InterPro" id="IPR036249">
    <property type="entry name" value="Thioredoxin-like_sf"/>
</dbReference>
<feature type="domain" description="Spermatogenesis-associated protein 20-like TRX" evidence="8">
    <location>
        <begin position="20"/>
        <end position="92"/>
    </location>
</feature>
<dbReference type="Pfam" id="PF03190">
    <property type="entry name" value="Thioredox_DsbH"/>
    <property type="match status" value="1"/>
</dbReference>
<accession>A0A7C4H4D1</accession>
<feature type="transmembrane region" description="Helical" evidence="6">
    <location>
        <begin position="227"/>
        <end position="249"/>
    </location>
</feature>
<keyword evidence="4 6" id="KW-1133">Transmembrane helix</keyword>
<feature type="transmembrane region" description="Helical" evidence="6">
    <location>
        <begin position="270"/>
        <end position="298"/>
    </location>
</feature>
<reference evidence="9" key="1">
    <citation type="journal article" date="2020" name="mSystems">
        <title>Genome- and Community-Level Interaction Insights into Carbon Utilization and Element Cycling Functions of Hydrothermarchaeota in Hydrothermal Sediment.</title>
        <authorList>
            <person name="Zhou Z."/>
            <person name="Liu Y."/>
            <person name="Xu W."/>
            <person name="Pan J."/>
            <person name="Luo Z.H."/>
            <person name="Li M."/>
        </authorList>
    </citation>
    <scope>NUCLEOTIDE SEQUENCE</scope>
    <source>
        <strain evidence="9">SpSt-649</strain>
    </source>
</reference>
<evidence type="ECO:0000259" key="7">
    <source>
        <dbReference type="Pfam" id="PF02683"/>
    </source>
</evidence>
<dbReference type="SUPFAM" id="SSF52833">
    <property type="entry name" value="Thioredoxin-like"/>
    <property type="match status" value="1"/>
</dbReference>
<dbReference type="InterPro" id="IPR051790">
    <property type="entry name" value="Cytochrome_c-biogenesis_DsbD"/>
</dbReference>
<feature type="transmembrane region" description="Helical" evidence="6">
    <location>
        <begin position="345"/>
        <end position="361"/>
    </location>
</feature>
<feature type="domain" description="Cytochrome C biogenesis protein transmembrane" evidence="7">
    <location>
        <begin position="160"/>
        <end position="356"/>
    </location>
</feature>
<name>A0A7C4H4D1_THEPE</name>
<dbReference type="CDD" id="cd02947">
    <property type="entry name" value="TRX_family"/>
    <property type="match status" value="1"/>
</dbReference>
<sequence>MVRVYALLALLTVISPLVLAEPVHWLSYEAALARASSARRLVYVYFYSETCYACRLMEKVFEDPRVSEKLNTLFLPVRVNVAERTDIASAYRVPATPAHLFICPNGSPLGGALGYRDAERFLELLSLAQNESKRWCPDLEASTSARGTSSDRPALGQGTVIVLPLLFGLSTPFSPCILPLLPVVYLIASKGGKRGVTLFTLGLFIVSALVGTVAAGLILAARSLAEPLAYMLLFFAGVALLVDQLNRGLSQVASRLATRLSKGVRRANPFLLGSLTTIMWGPCAAPMFTAALSLASLARSPMEAAAASVSYAAGLSLTVLVLTLLLRKVRVAASRARSLNKFNKVLGAAMVAAAVLYAAGLI</sequence>
<comment type="caution">
    <text evidence="9">The sequence shown here is derived from an EMBL/GenBank/DDBJ whole genome shotgun (WGS) entry which is preliminary data.</text>
</comment>
<feature type="transmembrane region" description="Helical" evidence="6">
    <location>
        <begin position="304"/>
        <end position="325"/>
    </location>
</feature>
<evidence type="ECO:0000259" key="8">
    <source>
        <dbReference type="Pfam" id="PF03190"/>
    </source>
</evidence>
<dbReference type="InterPro" id="IPR004879">
    <property type="entry name" value="Ssp411-like_TRX"/>
</dbReference>
<dbReference type="AlphaFoldDB" id="A0A7C4H4D1"/>
<dbReference type="PANTHER" id="PTHR31272:SF9">
    <property type="entry name" value="BLL1027 PROTEIN"/>
    <property type="match status" value="1"/>
</dbReference>
<comment type="similarity">
    <text evidence="2">Belongs to the DsbD family.</text>
</comment>
<feature type="transmembrane region" description="Helical" evidence="6">
    <location>
        <begin position="161"/>
        <end position="186"/>
    </location>
</feature>
<dbReference type="GO" id="GO:0017004">
    <property type="term" value="P:cytochrome complex assembly"/>
    <property type="evidence" value="ECO:0007669"/>
    <property type="project" value="InterPro"/>
</dbReference>
<dbReference type="PANTHER" id="PTHR31272">
    <property type="entry name" value="CYTOCHROME C-TYPE BIOGENESIS PROTEIN HI_1454-RELATED"/>
    <property type="match status" value="1"/>
</dbReference>
<evidence type="ECO:0000256" key="4">
    <source>
        <dbReference type="ARBA" id="ARBA00022989"/>
    </source>
</evidence>
<feature type="transmembrane region" description="Helical" evidence="6">
    <location>
        <begin position="198"/>
        <end position="221"/>
    </location>
</feature>
<evidence type="ECO:0000256" key="1">
    <source>
        <dbReference type="ARBA" id="ARBA00004141"/>
    </source>
</evidence>
<dbReference type="Gene3D" id="3.40.30.10">
    <property type="entry name" value="Glutaredoxin"/>
    <property type="match status" value="1"/>
</dbReference>
<evidence type="ECO:0000256" key="5">
    <source>
        <dbReference type="ARBA" id="ARBA00023136"/>
    </source>
</evidence>